<feature type="transmembrane region" description="Helical" evidence="14">
    <location>
        <begin position="36"/>
        <end position="54"/>
    </location>
</feature>
<keyword evidence="6 14" id="KW-1133">Transmembrane helix</keyword>
<evidence type="ECO:0000256" key="7">
    <source>
        <dbReference type="ARBA" id="ARBA00023053"/>
    </source>
</evidence>
<evidence type="ECO:0000313" key="16">
    <source>
        <dbReference type="WBParaSite" id="PSAMB.scaffold3262size19027.g20832.t1"/>
    </source>
</evidence>
<dbReference type="Pfam" id="PF00858">
    <property type="entry name" value="ASC"/>
    <property type="match status" value="1"/>
</dbReference>
<dbReference type="PANTHER" id="PTHR11690">
    <property type="entry name" value="AMILORIDE-SENSITIVE SODIUM CHANNEL-RELATED"/>
    <property type="match status" value="1"/>
</dbReference>
<keyword evidence="5 13" id="KW-0812">Transmembrane</keyword>
<evidence type="ECO:0000256" key="12">
    <source>
        <dbReference type="ARBA" id="ARBA00023303"/>
    </source>
</evidence>
<evidence type="ECO:0000256" key="9">
    <source>
        <dbReference type="ARBA" id="ARBA00023136"/>
    </source>
</evidence>
<dbReference type="GO" id="GO:0015280">
    <property type="term" value="F:ligand-gated sodium channel activity"/>
    <property type="evidence" value="ECO:0007669"/>
    <property type="project" value="TreeGrafter"/>
</dbReference>
<reference evidence="16" key="1">
    <citation type="submission" date="2022-11" db="UniProtKB">
        <authorList>
            <consortium name="WormBaseParasite"/>
        </authorList>
    </citation>
    <scope>IDENTIFICATION</scope>
</reference>
<dbReference type="Proteomes" id="UP000887566">
    <property type="component" value="Unplaced"/>
</dbReference>
<evidence type="ECO:0000256" key="11">
    <source>
        <dbReference type="ARBA" id="ARBA00023201"/>
    </source>
</evidence>
<keyword evidence="12 13" id="KW-0407">Ion channel</keyword>
<keyword evidence="7" id="KW-0915">Sodium</keyword>
<dbReference type="AlphaFoldDB" id="A0A914W525"/>
<comment type="subcellular location">
    <subcellularLocation>
        <location evidence="1">Membrane</location>
        <topology evidence="1">Multi-pass membrane protein</topology>
    </subcellularLocation>
</comment>
<evidence type="ECO:0000313" key="15">
    <source>
        <dbReference type="Proteomes" id="UP000887566"/>
    </source>
</evidence>
<keyword evidence="10" id="KW-0325">Glycoprotein</keyword>
<evidence type="ECO:0000256" key="6">
    <source>
        <dbReference type="ARBA" id="ARBA00022989"/>
    </source>
</evidence>
<feature type="transmembrane region" description="Helical" evidence="14">
    <location>
        <begin position="445"/>
        <end position="468"/>
    </location>
</feature>
<protein>
    <submittedName>
        <fullName evidence="16">Uncharacterized protein</fullName>
    </submittedName>
</protein>
<evidence type="ECO:0000256" key="4">
    <source>
        <dbReference type="ARBA" id="ARBA00022461"/>
    </source>
</evidence>
<evidence type="ECO:0000256" key="1">
    <source>
        <dbReference type="ARBA" id="ARBA00004141"/>
    </source>
</evidence>
<keyword evidence="3 13" id="KW-0813">Transport</keyword>
<keyword evidence="15" id="KW-1185">Reference proteome</keyword>
<dbReference type="Gene3D" id="1.10.287.770">
    <property type="entry name" value="YojJ-like"/>
    <property type="match status" value="1"/>
</dbReference>
<evidence type="ECO:0000256" key="5">
    <source>
        <dbReference type="ARBA" id="ARBA00022692"/>
    </source>
</evidence>
<sequence length="626" mass="70403">MHSKTGKATAFDEWASETTAHGFLDYSKSKSVIGKAIWFFLIFLCLMLMVYQLYRVSNDYLKHEWITTIQEKASDAGQAEFPKIIICNINRLKWSKAIEYNLTLDLIDFLFHYVPSMNIFPRELQNFSVVQQYGAWRRAQNLTYLEIYEQIGPSFSDIFIENPISSENITIEIDTIQTYEFGRCQRLDLNFNASLVGSMGGVSMVLDVQSWDYIPLMYNNYPSEGLVIQFSYAGNAEIGQWIKLHPGTHTSIALREVKSTVRLQDRSTFNPFNFLDTNPPCSLAPTMQFLNDSQYSVTSCQLECSITKYVRGCNCLMLLQSEHFKTCEIDELVPCLLLLNKNASTPEELQEAALENDKELLQCFKTCLMPCYDRSVETDVSMAKFPSGRQRPQMKEYLKKKNLTRVQMEDIILLEIYFGSLTTKVIERYEAVNFEDLISDTGGLIGVWAGMSFLTIFQAISFLINYFVERKKNKLSEIKSEPANCVDFMASDDPQIAAGGGNVGTLTCENTGGVACLSGTWMGSPPGKWEATNLGTADPNTMGIFSYCSSPGVCKIFIGDSFDPNGILPDRQYTLVYKDGPTKTYMQPEFGDFDPMTTDGSNNFLLTDICCGTCDACVAAGCNPPL</sequence>
<keyword evidence="8 13" id="KW-0406">Ion transport</keyword>
<comment type="similarity">
    <text evidence="2 13">Belongs to the amiloride-sensitive sodium channel (TC 1.A.6) family.</text>
</comment>
<keyword evidence="11 13" id="KW-0739">Sodium transport</keyword>
<evidence type="ECO:0000256" key="13">
    <source>
        <dbReference type="RuleBase" id="RU000679"/>
    </source>
</evidence>
<proteinExistence type="inferred from homology"/>
<evidence type="ECO:0000256" key="2">
    <source>
        <dbReference type="ARBA" id="ARBA00007193"/>
    </source>
</evidence>
<dbReference type="GO" id="GO:0005886">
    <property type="term" value="C:plasma membrane"/>
    <property type="evidence" value="ECO:0007669"/>
    <property type="project" value="TreeGrafter"/>
</dbReference>
<accession>A0A914W525</accession>
<dbReference type="InterPro" id="IPR001873">
    <property type="entry name" value="ENaC"/>
</dbReference>
<keyword evidence="4 13" id="KW-0894">Sodium channel</keyword>
<evidence type="ECO:0000256" key="3">
    <source>
        <dbReference type="ARBA" id="ARBA00022448"/>
    </source>
</evidence>
<keyword evidence="9 14" id="KW-0472">Membrane</keyword>
<evidence type="ECO:0000256" key="14">
    <source>
        <dbReference type="SAM" id="Phobius"/>
    </source>
</evidence>
<dbReference type="PRINTS" id="PR01078">
    <property type="entry name" value="AMINACHANNEL"/>
</dbReference>
<organism evidence="15 16">
    <name type="scientific">Plectus sambesii</name>
    <dbReference type="NCBI Taxonomy" id="2011161"/>
    <lineage>
        <taxon>Eukaryota</taxon>
        <taxon>Metazoa</taxon>
        <taxon>Ecdysozoa</taxon>
        <taxon>Nematoda</taxon>
        <taxon>Chromadorea</taxon>
        <taxon>Plectida</taxon>
        <taxon>Plectina</taxon>
        <taxon>Plectoidea</taxon>
        <taxon>Plectidae</taxon>
        <taxon>Plectus</taxon>
    </lineage>
</organism>
<dbReference type="WBParaSite" id="PSAMB.scaffold3262size19027.g20832.t1">
    <property type="protein sequence ID" value="PSAMB.scaffold3262size19027.g20832.t1"/>
    <property type="gene ID" value="PSAMB.scaffold3262size19027.g20832"/>
</dbReference>
<evidence type="ECO:0000256" key="8">
    <source>
        <dbReference type="ARBA" id="ARBA00023065"/>
    </source>
</evidence>
<name>A0A914W525_9BILA</name>
<evidence type="ECO:0000256" key="10">
    <source>
        <dbReference type="ARBA" id="ARBA00023180"/>
    </source>
</evidence>